<evidence type="ECO:0000256" key="2">
    <source>
        <dbReference type="ARBA" id="ARBA00023125"/>
    </source>
</evidence>
<proteinExistence type="predicted"/>
<evidence type="ECO:0000313" key="5">
    <source>
        <dbReference type="EMBL" id="ASG23875.1"/>
    </source>
</evidence>
<dbReference type="GO" id="GO:0003700">
    <property type="term" value="F:DNA-binding transcription factor activity"/>
    <property type="evidence" value="ECO:0007669"/>
    <property type="project" value="InterPro"/>
</dbReference>
<dbReference type="PROSITE" id="PS01124">
    <property type="entry name" value="HTH_ARAC_FAMILY_2"/>
    <property type="match status" value="1"/>
</dbReference>
<protein>
    <submittedName>
        <fullName evidence="5">AraC family transcriptional regulator</fullName>
    </submittedName>
</protein>
<keyword evidence="2" id="KW-0238">DNA-binding</keyword>
<dbReference type="InterPro" id="IPR009057">
    <property type="entry name" value="Homeodomain-like_sf"/>
</dbReference>
<organism evidence="5 6">
    <name type="scientific">Nitrospirillum viridazoti CBAmc</name>
    <dbReference type="NCBI Taxonomy" id="1441467"/>
    <lineage>
        <taxon>Bacteria</taxon>
        <taxon>Pseudomonadati</taxon>
        <taxon>Pseudomonadota</taxon>
        <taxon>Alphaproteobacteria</taxon>
        <taxon>Rhodospirillales</taxon>
        <taxon>Azospirillaceae</taxon>
        <taxon>Nitrospirillum</taxon>
        <taxon>Nitrospirillum viridazoti</taxon>
    </lineage>
</organism>
<keyword evidence="3" id="KW-0804">Transcription</keyword>
<dbReference type="KEGG" id="nao:Y958_23230"/>
<name>A0A248JYS6_9PROT</name>
<dbReference type="SUPFAM" id="SSF46689">
    <property type="entry name" value="Homeodomain-like"/>
    <property type="match status" value="2"/>
</dbReference>
<dbReference type="PROSITE" id="PS00041">
    <property type="entry name" value="HTH_ARAC_FAMILY_1"/>
    <property type="match status" value="1"/>
</dbReference>
<dbReference type="InterPro" id="IPR050204">
    <property type="entry name" value="AraC_XylS_family_regulators"/>
</dbReference>
<evidence type="ECO:0000259" key="4">
    <source>
        <dbReference type="PROSITE" id="PS01124"/>
    </source>
</evidence>
<dbReference type="Gene3D" id="1.10.10.60">
    <property type="entry name" value="Homeodomain-like"/>
    <property type="match status" value="2"/>
</dbReference>
<dbReference type="GO" id="GO:0043565">
    <property type="term" value="F:sequence-specific DNA binding"/>
    <property type="evidence" value="ECO:0007669"/>
    <property type="project" value="InterPro"/>
</dbReference>
<keyword evidence="1" id="KW-0805">Transcription regulation</keyword>
<feature type="domain" description="HTH araC/xylS-type" evidence="4">
    <location>
        <begin position="159"/>
        <end position="261"/>
    </location>
</feature>
<dbReference type="InterPro" id="IPR018060">
    <property type="entry name" value="HTH_AraC"/>
</dbReference>
<keyword evidence="6" id="KW-1185">Reference proteome</keyword>
<sequence length="264" mass="28389">MDRGHLYERAGGPNGLGPLWHLGGDRTFFAGPLRHNTWHQHGAPVFLAGLYGTFALRLGDGAWQRTAAALIPAGMLHELDVGGWPIAVFYLEPHAGGAGRLVPLMRNTWESQGALLGSTDVHALMRALWEDGGSAAWAGEALEDALGGRRAPCNETRITRAVAALHAGTREDAPEGLVSIAAVAAAAGLSPSRFQHLFTREMGVPFRRYRAWLRMRCAIEEVARGASFTTAAHAAGFADQSHFTHDFRRTFGAPPSASLLRVRA</sequence>
<reference evidence="5 6" key="1">
    <citation type="submission" date="2017-06" db="EMBL/GenBank/DDBJ databases">
        <title>Complete genome sequence of Nitrospirillum amazonense strain CBAmC, an endophytic nitrogen-fixing and plant growth-promoting bacterium, isolated from sugarcane.</title>
        <authorList>
            <person name="Schwab S."/>
            <person name="dos Santos Teixeira K.R."/>
            <person name="Simoes Araujo J.L."/>
            <person name="Soares Vidal M."/>
            <person name="Borges de Freitas H.R."/>
            <person name="Rivello Crivelaro A.L."/>
            <person name="Bueno de Camargo Nunes A."/>
            <person name="dos Santos C.M."/>
            <person name="Palmeira da Silva Rosa D."/>
            <person name="da Silva Padilha D."/>
            <person name="da Silva E."/>
            <person name="Araujo Terra L."/>
            <person name="Soares Mendes V."/>
            <person name="Farinelli L."/>
            <person name="Magalhaes Cruz L."/>
            <person name="Baldani J.I."/>
        </authorList>
    </citation>
    <scope>NUCLEOTIDE SEQUENCE [LARGE SCALE GENOMIC DNA]</scope>
    <source>
        <strain evidence="5 6">CBAmC</strain>
    </source>
</reference>
<dbReference type="AlphaFoldDB" id="A0A248JYS6"/>
<dbReference type="InterPro" id="IPR018062">
    <property type="entry name" value="HTH_AraC-typ_CS"/>
</dbReference>
<gene>
    <name evidence="5" type="ORF">Y958_23230</name>
</gene>
<dbReference type="PANTHER" id="PTHR46796:SF12">
    <property type="entry name" value="HTH-TYPE DNA-BINDING TRANSCRIPTIONAL ACTIVATOR EUTR"/>
    <property type="match status" value="1"/>
</dbReference>
<evidence type="ECO:0000256" key="1">
    <source>
        <dbReference type="ARBA" id="ARBA00023015"/>
    </source>
</evidence>
<evidence type="ECO:0000313" key="6">
    <source>
        <dbReference type="Proteomes" id="UP000197153"/>
    </source>
</evidence>
<accession>A0A248JYS6</accession>
<dbReference type="Proteomes" id="UP000197153">
    <property type="component" value="Chromosome 3"/>
</dbReference>
<dbReference type="PANTHER" id="PTHR46796">
    <property type="entry name" value="HTH-TYPE TRANSCRIPTIONAL ACTIVATOR RHAS-RELATED"/>
    <property type="match status" value="1"/>
</dbReference>
<dbReference type="EMBL" id="CP022112">
    <property type="protein sequence ID" value="ASG23875.1"/>
    <property type="molecule type" value="Genomic_DNA"/>
</dbReference>
<dbReference type="Pfam" id="PF12833">
    <property type="entry name" value="HTH_18"/>
    <property type="match status" value="1"/>
</dbReference>
<dbReference type="SMART" id="SM00342">
    <property type="entry name" value="HTH_ARAC"/>
    <property type="match status" value="1"/>
</dbReference>
<evidence type="ECO:0000256" key="3">
    <source>
        <dbReference type="ARBA" id="ARBA00023163"/>
    </source>
</evidence>